<evidence type="ECO:0000313" key="1">
    <source>
        <dbReference type="EMBL" id="GAF92529.1"/>
    </source>
</evidence>
<comment type="caution">
    <text evidence="1">The sequence shown here is derived from an EMBL/GenBank/DDBJ whole genome shotgun (WGS) entry which is preliminary data.</text>
</comment>
<proteinExistence type="predicted"/>
<accession>X0TH35</accession>
<feature type="non-terminal residue" evidence="1">
    <location>
        <position position="1"/>
    </location>
</feature>
<name>X0TH35_9ZZZZ</name>
<dbReference type="AlphaFoldDB" id="X0TH35"/>
<organism evidence="1">
    <name type="scientific">marine sediment metagenome</name>
    <dbReference type="NCBI Taxonomy" id="412755"/>
    <lineage>
        <taxon>unclassified sequences</taxon>
        <taxon>metagenomes</taxon>
        <taxon>ecological metagenomes</taxon>
    </lineage>
</organism>
<dbReference type="EMBL" id="BARS01010345">
    <property type="protein sequence ID" value="GAF92529.1"/>
    <property type="molecule type" value="Genomic_DNA"/>
</dbReference>
<protein>
    <recommendedName>
        <fullName evidence="2">S-layer protein C-terminal domain-containing protein</fullName>
    </recommendedName>
</protein>
<reference evidence="1" key="1">
    <citation type="journal article" date="2014" name="Front. Microbiol.">
        <title>High frequency of phylogenetically diverse reductive dehalogenase-homologous genes in deep subseafloor sedimentary metagenomes.</title>
        <authorList>
            <person name="Kawai M."/>
            <person name="Futagami T."/>
            <person name="Toyoda A."/>
            <person name="Takaki Y."/>
            <person name="Nishi S."/>
            <person name="Hori S."/>
            <person name="Arai W."/>
            <person name="Tsubouchi T."/>
            <person name="Morono Y."/>
            <person name="Uchiyama I."/>
            <person name="Ito T."/>
            <person name="Fujiyama A."/>
            <person name="Inagaki F."/>
            <person name="Takami H."/>
        </authorList>
    </citation>
    <scope>NUCLEOTIDE SEQUENCE</scope>
    <source>
        <strain evidence="1">Expedition CK06-06</strain>
    </source>
</reference>
<sequence length="177" mass="19646">CDDNNKITADSFNYETQECENMIDLKIFPEPFVVNGVYDSSNAFVFGKCGAKEQSAGMDVIDKMFLEESTTSTAGTVSQVIGYDILAEPEKRHNYNLIFVGGPCCNYLVKDIFGIGCLDWIDEFKKDESFIILTKNGEDKVALLVAGYTSDDTVATAEVLANYEDYDLTGTNFLLKE</sequence>
<evidence type="ECO:0008006" key="2">
    <source>
        <dbReference type="Google" id="ProtNLM"/>
    </source>
</evidence>
<gene>
    <name evidence="1" type="ORF">S01H1_19203</name>
</gene>